<dbReference type="InterPro" id="IPR029045">
    <property type="entry name" value="ClpP/crotonase-like_dom_sf"/>
</dbReference>
<dbReference type="Gene3D" id="3.90.226.10">
    <property type="entry name" value="2-enoyl-CoA Hydratase, Chain A, domain 1"/>
    <property type="match status" value="1"/>
</dbReference>
<dbReference type="SUPFAM" id="SSF52096">
    <property type="entry name" value="ClpP/crotonase"/>
    <property type="match status" value="1"/>
</dbReference>
<dbReference type="CDD" id="cd07560">
    <property type="entry name" value="Peptidase_S41_CPP"/>
    <property type="match status" value="1"/>
</dbReference>
<gene>
    <name evidence="5" type="ORF">ENN92_01370</name>
</gene>
<accession>A0A7C1HX35</accession>
<sequence length="222" mass="24434">QRGTAEPFEVKITRGKITISSVTWEDKGNGIAYIRISRFGSETNKEWNQAVSEINLKMADLDAVVLDVRGNPGGYMDSAIHIASEFLKSNTVVMHQEDALGESFEYKDTRTGSFERLPKIFVMIDGGSASASEILAAGLKENLGDLVTMVGDKSFGKGTIQDARDFKDGSGLHLSVGKWLTPKKNWVHDIGIEPDVKVELTLEDFTEGRDPQLDKVLELAKE</sequence>
<protein>
    <submittedName>
        <fullName evidence="5">Peptidase S41</fullName>
    </submittedName>
</protein>
<feature type="domain" description="Tail specific protease" evidence="4">
    <location>
        <begin position="5"/>
        <end position="199"/>
    </location>
</feature>
<dbReference type="Pfam" id="PF03572">
    <property type="entry name" value="Peptidase_S41"/>
    <property type="match status" value="1"/>
</dbReference>
<dbReference type="AlphaFoldDB" id="A0A7C1HX35"/>
<comment type="caution">
    <text evidence="5">The sequence shown here is derived from an EMBL/GenBank/DDBJ whole genome shotgun (WGS) entry which is preliminary data.</text>
</comment>
<reference evidence="5" key="1">
    <citation type="journal article" date="2020" name="mSystems">
        <title>Genome- and Community-Level Interaction Insights into Carbon Utilization and Element Cycling Functions of Hydrothermarchaeota in Hydrothermal Sediment.</title>
        <authorList>
            <person name="Zhou Z."/>
            <person name="Liu Y."/>
            <person name="Xu W."/>
            <person name="Pan J."/>
            <person name="Luo Z.H."/>
            <person name="Li M."/>
        </authorList>
    </citation>
    <scope>NUCLEOTIDE SEQUENCE [LARGE SCALE GENOMIC DNA]</scope>
    <source>
        <strain evidence="5">SpSt-1219</strain>
    </source>
</reference>
<dbReference type="GO" id="GO:0007165">
    <property type="term" value="P:signal transduction"/>
    <property type="evidence" value="ECO:0007669"/>
    <property type="project" value="TreeGrafter"/>
</dbReference>
<dbReference type="InterPro" id="IPR005151">
    <property type="entry name" value="Tail-specific_protease"/>
</dbReference>
<dbReference type="PANTHER" id="PTHR32060:SF30">
    <property type="entry name" value="CARBOXY-TERMINAL PROCESSING PROTEASE CTPA"/>
    <property type="match status" value="1"/>
</dbReference>
<evidence type="ECO:0000256" key="2">
    <source>
        <dbReference type="ARBA" id="ARBA00022801"/>
    </source>
</evidence>
<feature type="non-terminal residue" evidence="5">
    <location>
        <position position="1"/>
    </location>
</feature>
<organism evidence="5">
    <name type="scientific">candidate division WWE3 bacterium</name>
    <dbReference type="NCBI Taxonomy" id="2053526"/>
    <lineage>
        <taxon>Bacteria</taxon>
        <taxon>Katanobacteria</taxon>
    </lineage>
</organism>
<dbReference type="GO" id="GO:0004175">
    <property type="term" value="F:endopeptidase activity"/>
    <property type="evidence" value="ECO:0007669"/>
    <property type="project" value="TreeGrafter"/>
</dbReference>
<name>A0A7C1HX35_UNCKA</name>
<evidence type="ECO:0000256" key="1">
    <source>
        <dbReference type="ARBA" id="ARBA00022670"/>
    </source>
</evidence>
<dbReference type="PANTHER" id="PTHR32060">
    <property type="entry name" value="TAIL-SPECIFIC PROTEASE"/>
    <property type="match status" value="1"/>
</dbReference>
<keyword evidence="3" id="KW-0720">Serine protease</keyword>
<proteinExistence type="predicted"/>
<keyword evidence="2" id="KW-0378">Hydrolase</keyword>
<dbReference type="InterPro" id="IPR004447">
    <property type="entry name" value="Peptidase_S41A"/>
</dbReference>
<dbReference type="Proteomes" id="UP000886066">
    <property type="component" value="Unassembled WGS sequence"/>
</dbReference>
<dbReference type="SMART" id="SM00245">
    <property type="entry name" value="TSPc"/>
    <property type="match status" value="1"/>
</dbReference>
<evidence type="ECO:0000256" key="3">
    <source>
        <dbReference type="ARBA" id="ARBA00022825"/>
    </source>
</evidence>
<evidence type="ECO:0000259" key="4">
    <source>
        <dbReference type="SMART" id="SM00245"/>
    </source>
</evidence>
<dbReference type="EMBL" id="DSDM01000083">
    <property type="protein sequence ID" value="HDQ88779.1"/>
    <property type="molecule type" value="Genomic_DNA"/>
</dbReference>
<evidence type="ECO:0000313" key="5">
    <source>
        <dbReference type="EMBL" id="HDQ88779.1"/>
    </source>
</evidence>
<dbReference type="GO" id="GO:0008236">
    <property type="term" value="F:serine-type peptidase activity"/>
    <property type="evidence" value="ECO:0007669"/>
    <property type="project" value="UniProtKB-KW"/>
</dbReference>
<keyword evidence="1" id="KW-0645">Protease</keyword>
<dbReference type="GO" id="GO:0030288">
    <property type="term" value="C:outer membrane-bounded periplasmic space"/>
    <property type="evidence" value="ECO:0007669"/>
    <property type="project" value="TreeGrafter"/>
</dbReference>
<dbReference type="GO" id="GO:0006508">
    <property type="term" value="P:proteolysis"/>
    <property type="evidence" value="ECO:0007669"/>
    <property type="project" value="UniProtKB-KW"/>
</dbReference>